<keyword evidence="9" id="KW-0503">Monooxygenase</keyword>
<dbReference type="SUPFAM" id="SSF48264">
    <property type="entry name" value="Cytochrome P450"/>
    <property type="match status" value="1"/>
</dbReference>
<keyword evidence="5 8" id="KW-0479">Metal-binding</keyword>
<dbReference type="GO" id="GO:0005506">
    <property type="term" value="F:iron ion binding"/>
    <property type="evidence" value="ECO:0007669"/>
    <property type="project" value="InterPro"/>
</dbReference>
<dbReference type="EMBL" id="KB870811">
    <property type="protein sequence ID" value="EOA15504.1"/>
    <property type="molecule type" value="Genomic_DNA"/>
</dbReference>
<protein>
    <recommendedName>
        <fullName evidence="12">Cytochrome P450</fullName>
    </recommendedName>
</protein>
<keyword evidence="6" id="KW-1133">Transmembrane helix</keyword>
<dbReference type="GO" id="GO:0016125">
    <property type="term" value="P:sterol metabolic process"/>
    <property type="evidence" value="ECO:0007669"/>
    <property type="project" value="TreeGrafter"/>
</dbReference>
<comment type="similarity">
    <text evidence="2 9">Belongs to the cytochrome P450 family.</text>
</comment>
<evidence type="ECO:0000313" key="10">
    <source>
        <dbReference type="EMBL" id="EOA15504.1"/>
    </source>
</evidence>
<dbReference type="AlphaFoldDB" id="R0GFL5"/>
<keyword evidence="11" id="KW-1185">Reference proteome</keyword>
<dbReference type="PRINTS" id="PR00385">
    <property type="entry name" value="P450"/>
</dbReference>
<keyword evidence="3 8" id="KW-0349">Heme</keyword>
<evidence type="ECO:0000256" key="6">
    <source>
        <dbReference type="ARBA" id="ARBA00022989"/>
    </source>
</evidence>
<evidence type="ECO:0000256" key="1">
    <source>
        <dbReference type="ARBA" id="ARBA00004167"/>
    </source>
</evidence>
<gene>
    <name evidence="10" type="ORF">CARUB_v10004823mg</name>
</gene>
<dbReference type="GO" id="GO:0016020">
    <property type="term" value="C:membrane"/>
    <property type="evidence" value="ECO:0007669"/>
    <property type="project" value="UniProtKB-SubCell"/>
</dbReference>
<dbReference type="Gene3D" id="1.10.630.10">
    <property type="entry name" value="Cytochrome P450"/>
    <property type="match status" value="1"/>
</dbReference>
<evidence type="ECO:0000256" key="4">
    <source>
        <dbReference type="ARBA" id="ARBA00022692"/>
    </source>
</evidence>
<evidence type="ECO:0000256" key="5">
    <source>
        <dbReference type="ARBA" id="ARBA00022723"/>
    </source>
</evidence>
<dbReference type="InterPro" id="IPR001128">
    <property type="entry name" value="Cyt_P450"/>
</dbReference>
<dbReference type="InterPro" id="IPR036396">
    <property type="entry name" value="Cyt_P450_sf"/>
</dbReference>
<dbReference type="GO" id="GO:0004497">
    <property type="term" value="F:monooxygenase activity"/>
    <property type="evidence" value="ECO:0007669"/>
    <property type="project" value="UniProtKB-KW"/>
</dbReference>
<reference evidence="11" key="1">
    <citation type="journal article" date="2013" name="Nat. Genet.">
        <title>The Capsella rubella genome and the genomic consequences of rapid mating system evolution.</title>
        <authorList>
            <person name="Slotte T."/>
            <person name="Hazzouri K.M."/>
            <person name="Agren J.A."/>
            <person name="Koenig D."/>
            <person name="Maumus F."/>
            <person name="Guo Y.L."/>
            <person name="Steige K."/>
            <person name="Platts A.E."/>
            <person name="Escobar J.S."/>
            <person name="Newman L.K."/>
            <person name="Wang W."/>
            <person name="Mandakova T."/>
            <person name="Vello E."/>
            <person name="Smith L.M."/>
            <person name="Henz S.R."/>
            <person name="Steffen J."/>
            <person name="Takuno S."/>
            <person name="Brandvain Y."/>
            <person name="Coop G."/>
            <person name="Andolfatto P."/>
            <person name="Hu T.T."/>
            <person name="Blanchette M."/>
            <person name="Clark R.M."/>
            <person name="Quesneville H."/>
            <person name="Nordborg M."/>
            <person name="Gaut B.S."/>
            <person name="Lysak M.A."/>
            <person name="Jenkins J."/>
            <person name="Grimwood J."/>
            <person name="Chapman J."/>
            <person name="Prochnik S."/>
            <person name="Shu S."/>
            <person name="Rokhsar D."/>
            <person name="Schmutz J."/>
            <person name="Weigel D."/>
            <person name="Wright S.I."/>
        </authorList>
    </citation>
    <scope>NUCLEOTIDE SEQUENCE [LARGE SCALE GENOMIC DNA]</scope>
    <source>
        <strain evidence="11">cv. Monte Gargano</strain>
    </source>
</reference>
<dbReference type="STRING" id="81985.R0GFL5"/>
<dbReference type="GO" id="GO:0016705">
    <property type="term" value="F:oxidoreductase activity, acting on paired donors, with incorporation or reduction of molecular oxygen"/>
    <property type="evidence" value="ECO:0007669"/>
    <property type="project" value="InterPro"/>
</dbReference>
<dbReference type="PANTHER" id="PTHR24286:SF230">
    <property type="entry name" value="CYTOCHROME P450, FAMILY 702, SUBFAMILY A, POLYPEPTIDE 5-RELATED"/>
    <property type="match status" value="1"/>
</dbReference>
<dbReference type="PANTHER" id="PTHR24286">
    <property type="entry name" value="CYTOCHROME P450 26"/>
    <property type="match status" value="1"/>
</dbReference>
<evidence type="ECO:0000256" key="7">
    <source>
        <dbReference type="ARBA" id="ARBA00023004"/>
    </source>
</evidence>
<accession>R0GFL5</accession>
<dbReference type="GO" id="GO:0010268">
    <property type="term" value="P:brassinosteroid homeostasis"/>
    <property type="evidence" value="ECO:0007669"/>
    <property type="project" value="TreeGrafter"/>
</dbReference>
<evidence type="ECO:0008006" key="12">
    <source>
        <dbReference type="Google" id="ProtNLM"/>
    </source>
</evidence>
<keyword evidence="6" id="KW-0472">Membrane</keyword>
<comment type="subcellular location">
    <subcellularLocation>
        <location evidence="1">Membrane</location>
        <topology evidence="1">Single-pass membrane protein</topology>
    </subcellularLocation>
</comment>
<evidence type="ECO:0000256" key="3">
    <source>
        <dbReference type="ARBA" id="ARBA00022617"/>
    </source>
</evidence>
<evidence type="ECO:0000313" key="11">
    <source>
        <dbReference type="Proteomes" id="UP000029121"/>
    </source>
</evidence>
<name>R0GFL5_9BRAS</name>
<comment type="cofactor">
    <cofactor evidence="8">
        <name>heme</name>
        <dbReference type="ChEBI" id="CHEBI:30413"/>
    </cofactor>
</comment>
<dbReference type="InterPro" id="IPR017972">
    <property type="entry name" value="Cyt_P450_CS"/>
</dbReference>
<dbReference type="eggNOG" id="KOG0157">
    <property type="taxonomic scope" value="Eukaryota"/>
</dbReference>
<dbReference type="GO" id="GO:0020037">
    <property type="term" value="F:heme binding"/>
    <property type="evidence" value="ECO:0007669"/>
    <property type="project" value="InterPro"/>
</dbReference>
<keyword evidence="9" id="KW-0560">Oxidoreductase</keyword>
<dbReference type="Proteomes" id="UP000029121">
    <property type="component" value="Unassembled WGS sequence"/>
</dbReference>
<dbReference type="CDD" id="cd11043">
    <property type="entry name" value="CYP90-like"/>
    <property type="match status" value="1"/>
</dbReference>
<organism evidence="10 11">
    <name type="scientific">Capsella rubella</name>
    <dbReference type="NCBI Taxonomy" id="81985"/>
    <lineage>
        <taxon>Eukaryota</taxon>
        <taxon>Viridiplantae</taxon>
        <taxon>Streptophyta</taxon>
        <taxon>Embryophyta</taxon>
        <taxon>Tracheophyta</taxon>
        <taxon>Spermatophyta</taxon>
        <taxon>Magnoliopsida</taxon>
        <taxon>eudicotyledons</taxon>
        <taxon>Gunneridae</taxon>
        <taxon>Pentapetalae</taxon>
        <taxon>rosids</taxon>
        <taxon>malvids</taxon>
        <taxon>Brassicales</taxon>
        <taxon>Brassicaceae</taxon>
        <taxon>Camelineae</taxon>
        <taxon>Capsella</taxon>
    </lineage>
</organism>
<sequence>MGLPIIGETFEFMKAHDAIQLPRFVMEKVLRHGPVFRTSLFGAKVIISTDIGVNMEIAKTNDIPGMPKSLKRLFVDDNLFVNKETHRQARSLTHQFLGSQGLKLRMIQDIDLLARTHMEEGARNGSLDIKETSSKIMIECLAKKVMGEMEPEAAKELTHCWTFFPREWFRFSLNLPGTGLYRMIKARNRMMKVLKDTILKKRASGEEFGEFFKIIFGEMDGGAETISVEKGVDYIFTLFVIANETTPGVLAATVKLINDNPKVMQELKKEHEGIVQGKIEKMETADLTWEDYKSMTFTQMVINESLRMTSTAPTVLRVIDNEYQVGDYTIPAGWIFMGYPYVHFNPEMYDDPSVFNPWRWKGKDLSTIVSKTFLPFGSGSRLCVGAEFVKLQMTIFIHHLCRYRWSMKTETTVLRRFVLMLPHGSDVQISTNTEQDDSVSY</sequence>
<dbReference type="FunFam" id="1.10.630.10:FF:000123">
    <property type="entry name" value="Cytochrome P450, family 702, subfamily A, polypeptide 2"/>
    <property type="match status" value="1"/>
</dbReference>
<feature type="binding site" description="axial binding residue" evidence="8">
    <location>
        <position position="383"/>
    </location>
    <ligand>
        <name>heme</name>
        <dbReference type="ChEBI" id="CHEBI:30413"/>
    </ligand>
    <ligandPart>
        <name>Fe</name>
        <dbReference type="ChEBI" id="CHEBI:18248"/>
    </ligandPart>
</feature>
<keyword evidence="7 8" id="KW-0408">Iron</keyword>
<dbReference type="GO" id="GO:0016132">
    <property type="term" value="P:brassinosteroid biosynthetic process"/>
    <property type="evidence" value="ECO:0007669"/>
    <property type="project" value="TreeGrafter"/>
</dbReference>
<proteinExistence type="inferred from homology"/>
<evidence type="ECO:0000256" key="9">
    <source>
        <dbReference type="RuleBase" id="RU000461"/>
    </source>
</evidence>
<dbReference type="PROSITE" id="PS00086">
    <property type="entry name" value="CYTOCHROME_P450"/>
    <property type="match status" value="1"/>
</dbReference>
<keyword evidence="4" id="KW-0812">Transmembrane</keyword>
<dbReference type="InterPro" id="IPR002401">
    <property type="entry name" value="Cyt_P450_E_grp-I"/>
</dbReference>
<evidence type="ECO:0000256" key="2">
    <source>
        <dbReference type="ARBA" id="ARBA00010617"/>
    </source>
</evidence>
<dbReference type="PRINTS" id="PR00463">
    <property type="entry name" value="EP450I"/>
</dbReference>
<evidence type="ECO:0000256" key="8">
    <source>
        <dbReference type="PIRSR" id="PIRSR602401-1"/>
    </source>
</evidence>
<dbReference type="Pfam" id="PF00067">
    <property type="entry name" value="p450"/>
    <property type="match status" value="1"/>
</dbReference>